<reference evidence="1 2" key="1">
    <citation type="submission" date="2013-07" db="EMBL/GenBank/DDBJ databases">
        <title>Completed genome of Sphingomonas sanxanigenens NX02.</title>
        <authorList>
            <person name="Ma T."/>
            <person name="Huang H."/>
            <person name="Wu M."/>
            <person name="Li X."/>
            <person name="Li G."/>
        </authorList>
    </citation>
    <scope>NUCLEOTIDE SEQUENCE [LARGE SCALE GENOMIC DNA]</scope>
    <source>
        <strain evidence="1 2">NX02</strain>
    </source>
</reference>
<dbReference type="KEGG" id="ssan:NX02_28740"/>
<accession>W0ANM1</accession>
<evidence type="ECO:0000313" key="1">
    <source>
        <dbReference type="EMBL" id="AHE57325.1"/>
    </source>
</evidence>
<dbReference type="Proteomes" id="UP000018851">
    <property type="component" value="Chromosome"/>
</dbReference>
<proteinExistence type="predicted"/>
<dbReference type="EMBL" id="CP006644">
    <property type="protein sequence ID" value="AHE57325.1"/>
    <property type="molecule type" value="Genomic_DNA"/>
</dbReference>
<dbReference type="RefSeq" id="WP_025295415.1">
    <property type="nucleotide sequence ID" value="NZ_CP006644.1"/>
</dbReference>
<dbReference type="HOGENOM" id="CLU_022235_1_0_5"/>
<dbReference type="eggNOG" id="COG4643">
    <property type="taxonomic scope" value="Bacteria"/>
</dbReference>
<name>W0ANM1_9SPHN</name>
<evidence type="ECO:0008006" key="3">
    <source>
        <dbReference type="Google" id="ProtNLM"/>
    </source>
</evidence>
<protein>
    <recommendedName>
        <fullName evidence="3">DUF3987 domain-containing protein</fullName>
    </recommendedName>
</protein>
<organism evidence="1 2">
    <name type="scientific">Sphingomonas sanxanigenens DSM 19645 = NX02</name>
    <dbReference type="NCBI Taxonomy" id="1123269"/>
    <lineage>
        <taxon>Bacteria</taxon>
        <taxon>Pseudomonadati</taxon>
        <taxon>Pseudomonadota</taxon>
        <taxon>Alphaproteobacteria</taxon>
        <taxon>Sphingomonadales</taxon>
        <taxon>Sphingomonadaceae</taxon>
        <taxon>Sphingomonas</taxon>
    </lineage>
</organism>
<dbReference type="InterPro" id="IPR025048">
    <property type="entry name" value="DUF3987"/>
</dbReference>
<gene>
    <name evidence="1" type="ORF">NX02_28740</name>
</gene>
<keyword evidence="2" id="KW-1185">Reference proteome</keyword>
<evidence type="ECO:0000313" key="2">
    <source>
        <dbReference type="Proteomes" id="UP000018851"/>
    </source>
</evidence>
<sequence>MARAAATALDFADVGDDDAIRASIGAASSERWPNPKPLPSGLPAVKAFDIAMLPAPLAPWVEDIAERMQAPIEFVAIPAIVAAGSVIGRKVGIRPQEHTDWYEVPNLWGCIVGRPGVMKSPAVQQALRPLKRLESDARRAFDIRKVEYDAGELEREMRAEAQKGEMKRRLRANTNADLSDLAGGDEEAPKLRRYSVNDTSYQVLGELLIENPNGLLVYRDELLSLLRNLDREENVEARSFYLTAWNGTEEYTFDRIIRGKNLRVPSVTASMVGSTQPGRLRDYASSAIRGGGGDDGMMQRFSMIVWPDIAPNWKEVDREPDAVHRNAAFAVFDRLDKMTVDGVGAMHDPFDDSRPYLRFDRDGRDLFREWRRDHEKRVRGGDLHPAVESHLAKYRKLIPALALIHHLASGLTGPVGELSVLSALAWGEFLESHAHRVYSAALDRSASGAREIVRRLRRGDLDQRFTARDVQRKGWSGLTDKLEVGDVLDLLEETRWLRAIEVPTTSSGGRPTTTYIANPKGLDR</sequence>
<dbReference type="STRING" id="1123269.NX02_28740"/>
<dbReference type="Pfam" id="PF13148">
    <property type="entry name" value="DUF3987"/>
    <property type="match status" value="1"/>
</dbReference>
<dbReference type="PATRIC" id="fig|1123269.5.peg.5646"/>
<dbReference type="AlphaFoldDB" id="W0ANM1"/>